<sequence>MHEEKIEMYVGDEPKHMPVDTLLQKYVNKLQSTGNCFLGANVEDVMKEIELLEYYYPPNNNCPPFSRKISPLIDFLTICGPAVDMMIQCYPAPSTLVWSATKTLTEIGRTSIRYYKLVSKILSKMAGIVDIPVHYEVIFGSDPRVSKALADVYFEILIFLGSVRAALCKDTFKLERTVLKSLDAEFTKYVRRLSKAVKIFSQEATLAYEQYMEFCAVKQPQASENVIMGISFLPENKDADIRTQVMTWLYPGDYYESLHQACAKRSSNTGQWLLTDTSFQNWLNGLSDSVLWCYGSPGCGKTILSATAIQYLQDYYGSIPTIYFHCSSTDKLKQSQESIYISLLGQITAHATSIPQALISAYLFAERYGRCRISVADRIPELLAEVLRALPALNIVIDGLDECESEDMLGILRLLNGISQDRNSIRLLFFSRDILPLRKELGIFPSVHINTNAVQSDIEQYLREAIETLPCTESHLKQYVYNVLSQKAAGMFLFARLGMETLQATFNTQDMLSSLDKLPTGIYNVYGQILERLASKPFANQSLARRIFHWVCRTSRPLNWLELQCALSWDEERTIFDGNIAPSKDSVLEVCCPLVEYRPESDTFNLGHLSVYEYLHDRSNSILLSPQAAGFLLEEKYSHLGLAQATLTYLSKSGIAESINLNSQQYPLAKYATENWCYHLSLSVYDFKLHRQYEKFVASETRRSAWITRSLLSEDLPFPMHRIAKLQRLVQTWTNQSGILGKQSAEDLMDIQKALFRLDDFIQSQRRGGPGSINVISNFERSMIIRDLARLYTMSGQIDMGVRVFEEEITKTGGTNSGKASKAWLLNSLGILYDQQGRFRLAEAIQRQALAVQLRFLPHDHLDIIITINELGRVCRHLQKHSEAESLHLRALRTLEPLFPPTDHHIIWTQNALARCYRSPHRTPCLPQEALVLHTQAYNSMVRTLGPLHPHAIWTLSDTARCLAQLGRVDEAFEVRTRVLEQRMQVHGCMHADTLWAMNSLALCYEGRGEMAEAASWHSRAYEGQVQLFGEGHAHAKWSLLALGRTGFLC</sequence>
<dbReference type="PANTHER" id="PTHR10039">
    <property type="entry name" value="AMELOGENIN"/>
    <property type="match status" value="1"/>
</dbReference>
<name>A0A1D9Q430_SCLS1</name>
<proteinExistence type="predicted"/>
<accession>A0A1D9Q430</accession>
<dbReference type="SUPFAM" id="SSF52540">
    <property type="entry name" value="P-loop containing nucleoside triphosphate hydrolases"/>
    <property type="match status" value="1"/>
</dbReference>
<evidence type="ECO:0000313" key="3">
    <source>
        <dbReference type="EMBL" id="APA09572.1"/>
    </source>
</evidence>
<dbReference type="Gene3D" id="1.25.40.10">
    <property type="entry name" value="Tetratricopeptide repeat domain"/>
    <property type="match status" value="2"/>
</dbReference>
<organism evidence="3 4">
    <name type="scientific">Sclerotinia sclerotiorum (strain ATCC 18683 / 1980 / Ss-1)</name>
    <name type="common">White mold</name>
    <name type="synonym">Whetzelinia sclerotiorum</name>
    <dbReference type="NCBI Taxonomy" id="665079"/>
    <lineage>
        <taxon>Eukaryota</taxon>
        <taxon>Fungi</taxon>
        <taxon>Dikarya</taxon>
        <taxon>Ascomycota</taxon>
        <taxon>Pezizomycotina</taxon>
        <taxon>Leotiomycetes</taxon>
        <taxon>Helotiales</taxon>
        <taxon>Sclerotiniaceae</taxon>
        <taxon>Sclerotinia</taxon>
    </lineage>
</organism>
<dbReference type="Gene3D" id="3.40.50.300">
    <property type="entry name" value="P-loop containing nucleotide triphosphate hydrolases"/>
    <property type="match status" value="1"/>
</dbReference>
<protein>
    <recommendedName>
        <fullName evidence="2">Nephrocystin 3-like N-terminal domain-containing protein</fullName>
    </recommendedName>
</protein>
<dbReference type="Proteomes" id="UP000177798">
    <property type="component" value="Chromosome 5"/>
</dbReference>
<dbReference type="InterPro" id="IPR027417">
    <property type="entry name" value="P-loop_NTPase"/>
</dbReference>
<reference evidence="4" key="1">
    <citation type="journal article" date="2017" name="Genome Biol. Evol.">
        <title>The complete genome sequence of the phytopathogenic fungus Sclerotinia sclerotiorum reveals insights into the genome architecture of broad host range pathogens.</title>
        <authorList>
            <person name="Derbyshire M."/>
            <person name="Denton-Giles M."/>
            <person name="Hegedus D."/>
            <person name="Seifbarghy S."/>
            <person name="Rollins J."/>
            <person name="van Kan J."/>
            <person name="Seidl M.F."/>
            <person name="Faino L."/>
            <person name="Mbengue M."/>
            <person name="Navaud O."/>
            <person name="Raffaele S."/>
            <person name="Hammond-Kosack K."/>
            <person name="Heard S."/>
            <person name="Oliver R."/>
        </authorList>
    </citation>
    <scope>NUCLEOTIDE SEQUENCE [LARGE SCALE GENOMIC DNA]</scope>
    <source>
        <strain evidence="4">ATCC 18683 / 1980 / Ss-1</strain>
    </source>
</reference>
<dbReference type="EMBL" id="CP017818">
    <property type="protein sequence ID" value="APA09572.1"/>
    <property type="molecule type" value="Genomic_DNA"/>
</dbReference>
<evidence type="ECO:0000256" key="1">
    <source>
        <dbReference type="ARBA" id="ARBA00022737"/>
    </source>
</evidence>
<dbReference type="SUPFAM" id="SSF48452">
    <property type="entry name" value="TPR-like"/>
    <property type="match status" value="2"/>
</dbReference>
<dbReference type="InterPro" id="IPR011990">
    <property type="entry name" value="TPR-like_helical_dom_sf"/>
</dbReference>
<dbReference type="Pfam" id="PF24883">
    <property type="entry name" value="NPHP3_N"/>
    <property type="match status" value="1"/>
</dbReference>
<dbReference type="Pfam" id="PF13374">
    <property type="entry name" value="TPR_10"/>
    <property type="match status" value="1"/>
</dbReference>
<dbReference type="PANTHER" id="PTHR10039:SF16">
    <property type="entry name" value="GPI INOSITOL-DEACYLASE"/>
    <property type="match status" value="1"/>
</dbReference>
<evidence type="ECO:0000259" key="2">
    <source>
        <dbReference type="Pfam" id="PF24883"/>
    </source>
</evidence>
<dbReference type="AlphaFoldDB" id="A0A1D9Q430"/>
<feature type="domain" description="Nephrocystin 3-like N-terminal" evidence="2">
    <location>
        <begin position="268"/>
        <end position="432"/>
    </location>
</feature>
<dbReference type="VEuPathDB" id="FungiDB:sscle_05g043420"/>
<dbReference type="Pfam" id="PF13424">
    <property type="entry name" value="TPR_12"/>
    <property type="match status" value="1"/>
</dbReference>
<evidence type="ECO:0000313" key="4">
    <source>
        <dbReference type="Proteomes" id="UP000177798"/>
    </source>
</evidence>
<gene>
    <name evidence="3" type="ORF">sscle_05g043420</name>
</gene>
<dbReference type="InterPro" id="IPR056884">
    <property type="entry name" value="NPHP3-like_N"/>
</dbReference>
<dbReference type="OrthoDB" id="4062651at2759"/>
<keyword evidence="1" id="KW-0677">Repeat</keyword>